<keyword evidence="2" id="KW-0614">Plasmid</keyword>
<evidence type="ECO:0000259" key="1">
    <source>
        <dbReference type="PROSITE" id="PS50011"/>
    </source>
</evidence>
<evidence type="ECO:0000313" key="2">
    <source>
        <dbReference type="EMBL" id="QWG10704.1"/>
    </source>
</evidence>
<dbReference type="InterPro" id="IPR041664">
    <property type="entry name" value="AAA_16"/>
</dbReference>
<feature type="domain" description="Protein kinase" evidence="1">
    <location>
        <begin position="1"/>
        <end position="255"/>
    </location>
</feature>
<organism evidence="2 3">
    <name type="scientific">Flammeovirga kamogawensis</name>
    <dbReference type="NCBI Taxonomy" id="373891"/>
    <lineage>
        <taxon>Bacteria</taxon>
        <taxon>Pseudomonadati</taxon>
        <taxon>Bacteroidota</taxon>
        <taxon>Cytophagia</taxon>
        <taxon>Cytophagales</taxon>
        <taxon>Flammeovirgaceae</taxon>
        <taxon>Flammeovirga</taxon>
    </lineage>
</organism>
<dbReference type="EMBL" id="CP076130">
    <property type="protein sequence ID" value="QWG10704.1"/>
    <property type="molecule type" value="Genomic_DNA"/>
</dbReference>
<gene>
    <name evidence="2" type="ORF">KM029_25305</name>
</gene>
<dbReference type="SMART" id="SM00065">
    <property type="entry name" value="GAF"/>
    <property type="match status" value="1"/>
</dbReference>
<sequence length="1724" mass="196479">MTSDLSSTSVKNIQENSNYRICISSDKQIHKLLKSSQYAAYIKYESNVLENLSLLDQPKSDFSNIVYRFGVLSRWAELDYDSISLIEKCNLSIKLINKVAEIHAQNRIHYNISPNTVCVTEDNTIELIGYELSSEVGVSTESQSLLMIDENNWNYIAPEQTGRINSKSNYKTDQYNVGICLYELFTGTLPFKGKDKLELIHAHIAYQPKLVHHLSDELPQFLSEIIKKLLQKSPDLRYNNFKAIVSDLEKVRDFFEGKTKNLPKTAGDDDTKIKLEILDKLYGRNIEKDKFIASYQNMKDNGLSILALSGVSGIGKTSFIREAIYQISDEKLITISGKFDQFQRNIPYLAISQILNNLASQFLLKSDEDINELKELIAKNIGNNGKILTELSSELKLVVDDTAELSPLGSLESINRFIYTVAQFLRAVLSQHPLIIFIDDIQWADSSSIVLLNAIINDLQDEQLFFIFASRIEDNDSFKNLIHEIKDIKKLVQVELGPLEENDVLQMMEDIFIGTDKGSIKKLSKTIIRNTDGNPFYVREFFNQIIQDDKNIYFAEAKRKWEIDNEQIEQSMATENVANVSLKKKDILSDEVNDQLAIASLLGNRFDVVILSSLIGKKTEDVIKTLRETVKHNLLVPLSDNYKYYDKDVNNKVEFQFIHDKINQTYYNHLPEERQNEWHLKIAQLILSDPELEDSKLKLKAVNHANICSEIIRGRSDATKYAKYNLEAAITAIDNAAFDSAKNFLLFAKKYLNETPTRKDYIFWIEVRLKLAQTYYATAAYDDCLKTINECIQYAESEKHIYEAEFSKIQLNIVLGEYSEAIDLITKGLRKKRIKLNKNPKQKDIIFGLMKTKFLLRSHSLKKLNKMPDLDNERAQQQLQLLGQCFLPAYISRPLLFPILVYKVIQISVKYGNSPISAFGFSCYSLLNSGIGQFDDAKKFGEFTEELQAKYNYKPLECSIEQNLVSSFYPIFRGYKSSIEKSNLAILSGLESGDTLFTGLLHLHKSAQLLVSSENLVKVSTELAKSIDVCNSLSEVRSPLLKGIAQVANSLSDPSNPEFDWEEIHSYYEEINSLGDLCNSYLFKGIEYFYLGDYEAAYDTLKMVKKSEDALMGVFYQNEFVFYYTLSVLLSKASTTKEIKGCKSYIARLGQLAKINEKDFSVKHALSSLLFKIRTNKSADLMEIDALLDRSKEFNQPNLSALCADILLSLYKEKSQATLLQHYYRTGIKAYNAWGAVNALEHFVERHNIIDGDLSAVESQPQNTTVNLDLNTILKATNVIAKELSVEKLLESILKVAIENAGANTGLFITKVENELYLKAKSLNADSNEIELVNIPIYSIKNELPISIINEVINNKKELILEDAIHENTFNKSGYIKLHNTRSVLCYPILVNNEVKSIIYLENNLINGAFTEKHLEVIKILSAQVSISLENAYLYQTLEDKVNERTIEIRHQKDIIQKRNLDITDSIKYAKRIQSAILPIKEYVDKALTDNFILYKPKDIIAGDFYWIEEIDNLVLFAAADCTGHGVPGAMVSIVCHNALNRAIKEYKLRKPADILDKVREIVIDSFSTSSQDVKDGMDISLCALDRDNMILQYAGAYNNLHVVKNRKIISFEDTVYLEDDEKVMITVKGNRQPVGRHKKTVPFTNHEVNVEKGDIVYVFSDGFPDQFGGPKNQKFLAKSFKKLLFDISQKPLSDQHDLLNYRFEEWKGKQAQTDDVCVIGMKI</sequence>
<dbReference type="SMART" id="SM00220">
    <property type="entry name" value="S_TKc"/>
    <property type="match status" value="1"/>
</dbReference>
<dbReference type="SUPFAM" id="SSF52540">
    <property type="entry name" value="P-loop containing nucleoside triphosphate hydrolases"/>
    <property type="match status" value="1"/>
</dbReference>
<dbReference type="InterPro" id="IPR029016">
    <property type="entry name" value="GAF-like_dom_sf"/>
</dbReference>
<dbReference type="InterPro" id="IPR011990">
    <property type="entry name" value="TPR-like_helical_dom_sf"/>
</dbReference>
<accession>A0ABX8H485</accession>
<keyword evidence="3" id="KW-1185">Reference proteome</keyword>
<dbReference type="InterPro" id="IPR053159">
    <property type="entry name" value="Hybrid_Histidine_Kinase"/>
</dbReference>
<dbReference type="RefSeq" id="WP_144077194.1">
    <property type="nucleotide sequence ID" value="NZ_CP076130.1"/>
</dbReference>
<dbReference type="SMART" id="SM00331">
    <property type="entry name" value="PP2C_SIG"/>
    <property type="match status" value="1"/>
</dbReference>
<dbReference type="InterPro" id="IPR003018">
    <property type="entry name" value="GAF"/>
</dbReference>
<dbReference type="Pfam" id="PF07228">
    <property type="entry name" value="SpoIIE"/>
    <property type="match status" value="1"/>
</dbReference>
<dbReference type="InterPro" id="IPR011009">
    <property type="entry name" value="Kinase-like_dom_sf"/>
</dbReference>
<dbReference type="Gene3D" id="3.30.450.40">
    <property type="match status" value="1"/>
</dbReference>
<dbReference type="Pfam" id="PF13191">
    <property type="entry name" value="AAA_16"/>
    <property type="match status" value="1"/>
</dbReference>
<geneLocation type="plasmid" evidence="2 3">
    <name>p1</name>
</geneLocation>
<dbReference type="InterPro" id="IPR027417">
    <property type="entry name" value="P-loop_NTPase"/>
</dbReference>
<dbReference type="Pfam" id="PF00069">
    <property type="entry name" value="Pkinase"/>
    <property type="match status" value="1"/>
</dbReference>
<dbReference type="PROSITE" id="PS50011">
    <property type="entry name" value="PROTEIN_KINASE_DOM"/>
    <property type="match status" value="1"/>
</dbReference>
<protein>
    <submittedName>
        <fullName evidence="2">AAA family ATPase</fullName>
    </submittedName>
</protein>
<dbReference type="Pfam" id="PF13185">
    <property type="entry name" value="GAF_2"/>
    <property type="match status" value="1"/>
</dbReference>
<dbReference type="PANTHER" id="PTHR43642:SF1">
    <property type="entry name" value="HYBRID SIGNAL TRANSDUCTION HISTIDINE KINASE G"/>
    <property type="match status" value="1"/>
</dbReference>
<name>A0ABX8H485_9BACT</name>
<evidence type="ECO:0000313" key="3">
    <source>
        <dbReference type="Proteomes" id="UP000682802"/>
    </source>
</evidence>
<dbReference type="InterPro" id="IPR000719">
    <property type="entry name" value="Prot_kinase_dom"/>
</dbReference>
<proteinExistence type="predicted"/>
<dbReference type="SUPFAM" id="SSF55781">
    <property type="entry name" value="GAF domain-like"/>
    <property type="match status" value="1"/>
</dbReference>
<dbReference type="Gene3D" id="1.10.510.10">
    <property type="entry name" value="Transferase(Phosphotransferase) domain 1"/>
    <property type="match status" value="1"/>
</dbReference>
<dbReference type="InterPro" id="IPR001932">
    <property type="entry name" value="PPM-type_phosphatase-like_dom"/>
</dbReference>
<dbReference type="SUPFAM" id="SSF48452">
    <property type="entry name" value="TPR-like"/>
    <property type="match status" value="1"/>
</dbReference>
<dbReference type="SUPFAM" id="SSF56112">
    <property type="entry name" value="Protein kinase-like (PK-like)"/>
    <property type="match status" value="1"/>
</dbReference>
<dbReference type="Proteomes" id="UP000682802">
    <property type="component" value="Plasmid p1"/>
</dbReference>
<dbReference type="Gene3D" id="3.40.50.300">
    <property type="entry name" value="P-loop containing nucleotide triphosphate hydrolases"/>
    <property type="match status" value="1"/>
</dbReference>
<dbReference type="PANTHER" id="PTHR43642">
    <property type="entry name" value="HYBRID SIGNAL TRANSDUCTION HISTIDINE KINASE G"/>
    <property type="match status" value="1"/>
</dbReference>
<dbReference type="Gene3D" id="3.60.40.10">
    <property type="entry name" value="PPM-type phosphatase domain"/>
    <property type="match status" value="1"/>
</dbReference>
<dbReference type="InterPro" id="IPR036457">
    <property type="entry name" value="PPM-type-like_dom_sf"/>
</dbReference>
<reference evidence="2 3" key="1">
    <citation type="submission" date="2021-05" db="EMBL/GenBank/DDBJ databases">
        <title>Comparative genomic studies on the polysaccharide-degrading batcterial strains of the Flammeovirga genus.</title>
        <authorList>
            <person name="Zewei F."/>
            <person name="Zheng Z."/>
            <person name="Yu L."/>
            <person name="Ruyue G."/>
            <person name="Yanhong M."/>
            <person name="Yuanyuan C."/>
            <person name="Jingyan G."/>
            <person name="Wenjun H."/>
        </authorList>
    </citation>
    <scope>NUCLEOTIDE SEQUENCE [LARGE SCALE GENOMIC DNA]</scope>
    <source>
        <strain evidence="2 3">YS10</strain>
        <plasmid evidence="2 3">p1</plasmid>
    </source>
</reference>